<organism evidence="1 2">
    <name type="scientific">Neolewinella aquimaris</name>
    <dbReference type="NCBI Taxonomy" id="1835722"/>
    <lineage>
        <taxon>Bacteria</taxon>
        <taxon>Pseudomonadati</taxon>
        <taxon>Bacteroidota</taxon>
        <taxon>Saprospiria</taxon>
        <taxon>Saprospirales</taxon>
        <taxon>Lewinellaceae</taxon>
        <taxon>Neolewinella</taxon>
    </lineage>
</organism>
<sequence>MLPTTKHSLKKLETLLKELGYTVRYEKGNFTSGYCLVEQRRVAIVNRFYDTEGRINVLYDILGQYQLPEQAPELSDPSLKLLRKVKKFVGLAAEEE</sequence>
<dbReference type="EMBL" id="JACIFF010000001">
    <property type="protein sequence ID" value="MBB4077455.1"/>
    <property type="molecule type" value="Genomic_DNA"/>
</dbReference>
<name>A0A840E154_9BACT</name>
<proteinExistence type="predicted"/>
<accession>A0A840E154</accession>
<dbReference type="Proteomes" id="UP000576209">
    <property type="component" value="Unassembled WGS sequence"/>
</dbReference>
<evidence type="ECO:0000313" key="2">
    <source>
        <dbReference type="Proteomes" id="UP000576209"/>
    </source>
</evidence>
<evidence type="ECO:0000313" key="1">
    <source>
        <dbReference type="EMBL" id="MBB4077455.1"/>
    </source>
</evidence>
<dbReference type="RefSeq" id="WP_183493719.1">
    <property type="nucleotide sequence ID" value="NZ_JACIFF010000001.1"/>
</dbReference>
<gene>
    <name evidence="1" type="ORF">GGR28_000056</name>
</gene>
<keyword evidence="2" id="KW-1185">Reference proteome</keyword>
<dbReference type="AlphaFoldDB" id="A0A840E154"/>
<reference evidence="1 2" key="1">
    <citation type="submission" date="2020-08" db="EMBL/GenBank/DDBJ databases">
        <title>Genomic Encyclopedia of Type Strains, Phase IV (KMG-IV): sequencing the most valuable type-strain genomes for metagenomic binning, comparative biology and taxonomic classification.</title>
        <authorList>
            <person name="Goeker M."/>
        </authorList>
    </citation>
    <scope>NUCLEOTIDE SEQUENCE [LARGE SCALE GENOMIC DNA]</scope>
    <source>
        <strain evidence="1 2">DSM 105137</strain>
    </source>
</reference>
<comment type="caution">
    <text evidence="1">The sequence shown here is derived from an EMBL/GenBank/DDBJ whole genome shotgun (WGS) entry which is preliminary data.</text>
</comment>
<protein>
    <submittedName>
        <fullName evidence="1">Uncharacterized protein</fullName>
    </submittedName>
</protein>